<feature type="domain" description="GGDEF" evidence="1">
    <location>
        <begin position="60"/>
        <end position="196"/>
    </location>
</feature>
<proteinExistence type="predicted"/>
<dbReference type="EMBL" id="BNAR01000006">
    <property type="protein sequence ID" value="GHH44002.1"/>
    <property type="molecule type" value="Genomic_DNA"/>
</dbReference>
<dbReference type="CDD" id="cd01949">
    <property type="entry name" value="GGDEF"/>
    <property type="match status" value="1"/>
</dbReference>
<sequence>MSTTNTILLTTTVTATAGYLATSAYAVHLFGRLHIDALTGLGNREALGILARRTGSRSPGAVGLLLLDVDNFKAVNDTHGHEVGDHVLKVIAARLDSLRLPGERAVRLHGDEFVLWLGNVPSDERGRQAAAHRVAAVRAALTKPIVVDGLPLHLAVSIGAQTLPRRGVQLSALLAGADAAMYADKHGRRLTSLPTAGRLRDHRPGRESA</sequence>
<dbReference type="Proteomes" id="UP000605568">
    <property type="component" value="Unassembled WGS sequence"/>
</dbReference>
<comment type="caution">
    <text evidence="2">The sequence shown here is derived from an EMBL/GenBank/DDBJ whole genome shotgun (WGS) entry which is preliminary data.</text>
</comment>
<dbReference type="SUPFAM" id="SSF55073">
    <property type="entry name" value="Nucleotide cyclase"/>
    <property type="match status" value="1"/>
</dbReference>
<evidence type="ECO:0000313" key="3">
    <source>
        <dbReference type="Proteomes" id="UP000605568"/>
    </source>
</evidence>
<dbReference type="PANTHER" id="PTHR44757">
    <property type="entry name" value="DIGUANYLATE CYCLASE DGCP"/>
    <property type="match status" value="1"/>
</dbReference>
<protein>
    <recommendedName>
        <fullName evidence="1">GGDEF domain-containing protein</fullName>
    </recommendedName>
</protein>
<dbReference type="InterPro" id="IPR043128">
    <property type="entry name" value="Rev_trsase/Diguanyl_cyclase"/>
</dbReference>
<dbReference type="Pfam" id="PF00990">
    <property type="entry name" value="GGDEF"/>
    <property type="match status" value="1"/>
</dbReference>
<organism evidence="2 3">
    <name type="scientific">Lentzea cavernae</name>
    <dbReference type="NCBI Taxonomy" id="2020703"/>
    <lineage>
        <taxon>Bacteria</taxon>
        <taxon>Bacillati</taxon>
        <taxon>Actinomycetota</taxon>
        <taxon>Actinomycetes</taxon>
        <taxon>Pseudonocardiales</taxon>
        <taxon>Pseudonocardiaceae</taxon>
        <taxon>Lentzea</taxon>
    </lineage>
</organism>
<dbReference type="PANTHER" id="PTHR44757:SF2">
    <property type="entry name" value="BIOFILM ARCHITECTURE MAINTENANCE PROTEIN MBAA"/>
    <property type="match status" value="1"/>
</dbReference>
<evidence type="ECO:0000313" key="2">
    <source>
        <dbReference type="EMBL" id="GHH44002.1"/>
    </source>
</evidence>
<evidence type="ECO:0000259" key="1">
    <source>
        <dbReference type="PROSITE" id="PS50887"/>
    </source>
</evidence>
<dbReference type="InterPro" id="IPR052155">
    <property type="entry name" value="Biofilm_reg_signaling"/>
</dbReference>
<dbReference type="RefSeq" id="WP_191300161.1">
    <property type="nucleotide sequence ID" value="NZ_BNAR01000006.1"/>
</dbReference>
<dbReference type="NCBIfam" id="TIGR00254">
    <property type="entry name" value="GGDEF"/>
    <property type="match status" value="1"/>
</dbReference>
<accession>A0ABQ3MIP2</accession>
<gene>
    <name evidence="2" type="ORF">GCM10017774_42700</name>
</gene>
<reference evidence="3" key="1">
    <citation type="journal article" date="2019" name="Int. J. Syst. Evol. Microbiol.">
        <title>The Global Catalogue of Microorganisms (GCM) 10K type strain sequencing project: providing services to taxonomists for standard genome sequencing and annotation.</title>
        <authorList>
            <consortium name="The Broad Institute Genomics Platform"/>
            <consortium name="The Broad Institute Genome Sequencing Center for Infectious Disease"/>
            <person name="Wu L."/>
            <person name="Ma J."/>
        </authorList>
    </citation>
    <scope>NUCLEOTIDE SEQUENCE [LARGE SCALE GENOMIC DNA]</scope>
    <source>
        <strain evidence="3">CGMCC 4.7367</strain>
    </source>
</reference>
<dbReference type="InterPro" id="IPR000160">
    <property type="entry name" value="GGDEF_dom"/>
</dbReference>
<dbReference type="InterPro" id="IPR029787">
    <property type="entry name" value="Nucleotide_cyclase"/>
</dbReference>
<dbReference type="SMART" id="SM00267">
    <property type="entry name" value="GGDEF"/>
    <property type="match status" value="1"/>
</dbReference>
<name>A0ABQ3MIP2_9PSEU</name>
<dbReference type="Gene3D" id="3.30.70.270">
    <property type="match status" value="1"/>
</dbReference>
<dbReference type="PROSITE" id="PS50887">
    <property type="entry name" value="GGDEF"/>
    <property type="match status" value="1"/>
</dbReference>
<keyword evidence="3" id="KW-1185">Reference proteome</keyword>